<dbReference type="RefSeq" id="WP_377511118.1">
    <property type="nucleotide sequence ID" value="NZ_JBHULU010000021.1"/>
</dbReference>
<accession>A0ABW5ISV5</accession>
<dbReference type="SUPFAM" id="SSF49464">
    <property type="entry name" value="Carboxypeptidase regulatory domain-like"/>
    <property type="match status" value="1"/>
</dbReference>
<dbReference type="PANTHER" id="PTHR30069:SF29">
    <property type="entry name" value="HEMOGLOBIN AND HEMOGLOBIN-HAPTOGLOBIN-BINDING PROTEIN 1-RELATED"/>
    <property type="match status" value="1"/>
</dbReference>
<dbReference type="SUPFAM" id="SSF56935">
    <property type="entry name" value="Porins"/>
    <property type="match status" value="1"/>
</dbReference>
<keyword evidence="4 8" id="KW-0812">Transmembrane</keyword>
<proteinExistence type="inferred from homology"/>
<evidence type="ECO:0000256" key="3">
    <source>
        <dbReference type="ARBA" id="ARBA00022452"/>
    </source>
</evidence>
<gene>
    <name evidence="10" type="ORF">ACFSRY_17925</name>
</gene>
<comment type="similarity">
    <text evidence="8">Belongs to the TonB-dependent receptor family.</text>
</comment>
<evidence type="ECO:0000256" key="8">
    <source>
        <dbReference type="PROSITE-ProRule" id="PRU01360"/>
    </source>
</evidence>
<keyword evidence="6 8" id="KW-0472">Membrane</keyword>
<dbReference type="Gene3D" id="2.170.130.10">
    <property type="entry name" value="TonB-dependent receptor, plug domain"/>
    <property type="match status" value="1"/>
</dbReference>
<dbReference type="EMBL" id="JBHULU010000021">
    <property type="protein sequence ID" value="MFD2515755.1"/>
    <property type="molecule type" value="Genomic_DNA"/>
</dbReference>
<dbReference type="InterPro" id="IPR036942">
    <property type="entry name" value="Beta-barrel_TonB_sf"/>
</dbReference>
<dbReference type="Proteomes" id="UP001597544">
    <property type="component" value="Unassembled WGS sequence"/>
</dbReference>
<evidence type="ECO:0000256" key="7">
    <source>
        <dbReference type="ARBA" id="ARBA00023237"/>
    </source>
</evidence>
<reference evidence="11" key="1">
    <citation type="journal article" date="2019" name="Int. J. Syst. Evol. Microbiol.">
        <title>The Global Catalogue of Microorganisms (GCM) 10K type strain sequencing project: providing services to taxonomists for standard genome sequencing and annotation.</title>
        <authorList>
            <consortium name="The Broad Institute Genomics Platform"/>
            <consortium name="The Broad Institute Genome Sequencing Center for Infectious Disease"/>
            <person name="Wu L."/>
            <person name="Ma J."/>
        </authorList>
    </citation>
    <scope>NUCLEOTIDE SEQUENCE [LARGE SCALE GENOMIC DNA]</scope>
    <source>
        <strain evidence="11">KCTC 42498</strain>
    </source>
</reference>
<evidence type="ECO:0000256" key="6">
    <source>
        <dbReference type="ARBA" id="ARBA00023136"/>
    </source>
</evidence>
<evidence type="ECO:0000256" key="4">
    <source>
        <dbReference type="ARBA" id="ARBA00022692"/>
    </source>
</evidence>
<dbReference type="PROSITE" id="PS52016">
    <property type="entry name" value="TONB_DEPENDENT_REC_3"/>
    <property type="match status" value="1"/>
</dbReference>
<name>A0ABW5ISV5_9BACT</name>
<dbReference type="InterPro" id="IPR039426">
    <property type="entry name" value="TonB-dep_rcpt-like"/>
</dbReference>
<dbReference type="Pfam" id="PF13715">
    <property type="entry name" value="CarbopepD_reg_2"/>
    <property type="match status" value="1"/>
</dbReference>
<evidence type="ECO:0000256" key="5">
    <source>
        <dbReference type="ARBA" id="ARBA00022729"/>
    </source>
</evidence>
<evidence type="ECO:0000313" key="11">
    <source>
        <dbReference type="Proteomes" id="UP001597544"/>
    </source>
</evidence>
<dbReference type="InterPro" id="IPR012910">
    <property type="entry name" value="Plug_dom"/>
</dbReference>
<comment type="caution">
    <text evidence="10">The sequence shown here is derived from an EMBL/GenBank/DDBJ whole genome shotgun (WGS) entry which is preliminary data.</text>
</comment>
<evidence type="ECO:0000256" key="1">
    <source>
        <dbReference type="ARBA" id="ARBA00004571"/>
    </source>
</evidence>
<keyword evidence="3 8" id="KW-1134">Transmembrane beta strand</keyword>
<dbReference type="Gene3D" id="2.40.170.20">
    <property type="entry name" value="TonB-dependent receptor, beta-barrel domain"/>
    <property type="match status" value="1"/>
</dbReference>
<evidence type="ECO:0000259" key="9">
    <source>
        <dbReference type="Pfam" id="PF07715"/>
    </source>
</evidence>
<feature type="domain" description="TonB-dependent receptor plug" evidence="9">
    <location>
        <begin position="147"/>
        <end position="224"/>
    </location>
</feature>
<evidence type="ECO:0000256" key="2">
    <source>
        <dbReference type="ARBA" id="ARBA00022448"/>
    </source>
</evidence>
<dbReference type="PANTHER" id="PTHR30069">
    <property type="entry name" value="TONB-DEPENDENT OUTER MEMBRANE RECEPTOR"/>
    <property type="match status" value="1"/>
</dbReference>
<keyword evidence="11" id="KW-1185">Reference proteome</keyword>
<protein>
    <submittedName>
        <fullName evidence="10">Carboxypeptidase-like regulatory domain-containing protein</fullName>
    </submittedName>
</protein>
<evidence type="ECO:0000313" key="10">
    <source>
        <dbReference type="EMBL" id="MFD2515755.1"/>
    </source>
</evidence>
<keyword evidence="7 8" id="KW-0998">Cell outer membrane</keyword>
<keyword evidence="5" id="KW-0732">Signal</keyword>
<comment type="subcellular location">
    <subcellularLocation>
        <location evidence="1 8">Cell outer membrane</location>
        <topology evidence="1 8">Multi-pass membrane protein</topology>
    </subcellularLocation>
</comment>
<dbReference type="Gene3D" id="2.60.40.1120">
    <property type="entry name" value="Carboxypeptidase-like, regulatory domain"/>
    <property type="match status" value="1"/>
</dbReference>
<organism evidence="10 11">
    <name type="scientific">Pontibacter locisalis</name>
    <dbReference type="NCBI Taxonomy" id="1719035"/>
    <lineage>
        <taxon>Bacteria</taxon>
        <taxon>Pseudomonadati</taxon>
        <taxon>Bacteroidota</taxon>
        <taxon>Cytophagia</taxon>
        <taxon>Cytophagales</taxon>
        <taxon>Hymenobacteraceae</taxon>
        <taxon>Pontibacter</taxon>
    </lineage>
</organism>
<dbReference type="InterPro" id="IPR037066">
    <property type="entry name" value="Plug_dom_sf"/>
</dbReference>
<dbReference type="Pfam" id="PF07715">
    <property type="entry name" value="Plug"/>
    <property type="match status" value="1"/>
</dbReference>
<dbReference type="InterPro" id="IPR008969">
    <property type="entry name" value="CarboxyPept-like_regulatory"/>
</dbReference>
<keyword evidence="2 8" id="KW-0813">Transport</keyword>
<sequence length="791" mass="89271">MRNSIYSFISSMVLLLLWGTVSAQDKLTLSGLVLDSGTGKAIVGATVYLKERQATGAVTDASGRFSLSAPAGSYTVVVKSLGYDAREQAVQLNQNLNLRLQLMPTVYDVQEVEVIAKRQPPLAEGTAMGQLELPMETIKSLPVLFGETDILKTVQLFPGVQSGGEGNTGFYVRGGGADQNLVLLDKATVYNPGHLFNFFSVFNSDAIENTTLIKGNMPARFGGRLSSVLDVEMKDGNISAFQADGGIGLIASRLTVQGPIAKEKASFIVSGRRTYVDVLTEPFLKNTEQGGVPYHFYDLNGKVTYRMSDKDRLYLSGYYGRDEGQFKLSDGRFVSNFFWGNSSATLRWNRLFSDRHFMNASAVLSHYDFEFNWEYGGFTTLVQTGVRDYSFNLDFEYTPNVRHQLQYGVNYTYHKLRPRTGQAEGLEGASFNTSRIKTKFAHETAFYISDDWNVTDKLLVSLGLRSSHFIQVGPFNFYQFNENQQAVDSTQFDSGERVKSFHTFEPRVSLRYEINRSSSFKGAFTRSAQYLHLVSNAYTTLPLDVWVPSSAIIEPQKATQYALGYFRSIADNQFEGSVEIYYKEMENQLEYREGFAPGPANRDLEYEFVSGSGESYGIELFLRKNFGDLQGWLGYTLSRTTRAFPDLNQGASFPARFDRRHDLSLVASYKLSDRWTLGSTFIYGTGQATTLPVRRYFIEGSVVYQYGDRNSFRMEPTHRLDLAATLESKRKNNIQSSWTFSIYNVYGRRNPFLYYIDNEGNSFNQEVTLQAKKVSIIPFPLPSVTWNFTWK</sequence>